<accession>A0A1H6YY04</accession>
<reference evidence="2" key="1">
    <citation type="submission" date="2016-10" db="EMBL/GenBank/DDBJ databases">
        <authorList>
            <person name="Varghese N."/>
            <person name="Submissions S."/>
        </authorList>
    </citation>
    <scope>NUCLEOTIDE SEQUENCE [LARGE SCALE GENOMIC DNA]</scope>
    <source>
        <strain evidence="2">LMG 26031</strain>
    </source>
</reference>
<gene>
    <name evidence="1" type="ORF">SAMN05192539_1011138</name>
</gene>
<proteinExistence type="predicted"/>
<dbReference type="EMBL" id="FNYE01000011">
    <property type="protein sequence ID" value="SEJ46129.1"/>
    <property type="molecule type" value="Genomic_DNA"/>
</dbReference>
<name>A0A1H6YY04_9BURK</name>
<keyword evidence="2" id="KW-1185">Reference proteome</keyword>
<organism evidence="1 2">
    <name type="scientific">Paraburkholderia diazotrophica</name>
    <dbReference type="NCBI Taxonomy" id="667676"/>
    <lineage>
        <taxon>Bacteria</taxon>
        <taxon>Pseudomonadati</taxon>
        <taxon>Pseudomonadota</taxon>
        <taxon>Betaproteobacteria</taxon>
        <taxon>Burkholderiales</taxon>
        <taxon>Burkholderiaceae</taxon>
        <taxon>Paraburkholderia</taxon>
    </lineage>
</organism>
<sequence length="103" mass="11479">MCSVFRRITSNQYLPLEMHLKVIYACERARCAFQETHVLSPHEFATLMLIKDAKHQPDLDQADLIALADRNLITIGLPDAPRIAPCVTDRGQALLARLGAAQP</sequence>
<evidence type="ECO:0000313" key="1">
    <source>
        <dbReference type="EMBL" id="SEJ46129.1"/>
    </source>
</evidence>
<dbReference type="Proteomes" id="UP000198866">
    <property type="component" value="Unassembled WGS sequence"/>
</dbReference>
<protein>
    <submittedName>
        <fullName evidence="1">Uncharacterized protein</fullName>
    </submittedName>
</protein>
<evidence type="ECO:0000313" key="2">
    <source>
        <dbReference type="Proteomes" id="UP000198866"/>
    </source>
</evidence>
<dbReference type="AlphaFoldDB" id="A0A1H6YY04"/>